<dbReference type="PANTHER" id="PTHR33221:SF5">
    <property type="entry name" value="HTH-TYPE TRANSCRIPTIONAL REGULATOR ISCR"/>
    <property type="match status" value="1"/>
</dbReference>
<accession>A0A382QY78</accession>
<name>A0A382QY78_9ZZZZ</name>
<dbReference type="PANTHER" id="PTHR33221">
    <property type="entry name" value="WINGED HELIX-TURN-HELIX TRANSCRIPTIONAL REGULATOR, RRF2 FAMILY"/>
    <property type="match status" value="1"/>
</dbReference>
<keyword evidence="1" id="KW-0238">DNA-binding</keyword>
<protein>
    <recommendedName>
        <fullName evidence="3">[Fe-S]-binding protein</fullName>
    </recommendedName>
</protein>
<sequence length="141" mass="16150">MKLTTKGRYAVMALADLANFSDQNPVPLRDISLRQGISLDYLEQIFSKLKKEDIVKSIRGKNGGYILAKEPARIKLSNIFSAVDEKVKTLLCKRESKKGCNNKSTKCITHYLWDDLEMHINDFFDKKNLGDLLKNNLETRI</sequence>
<dbReference type="EMBL" id="UINC01117094">
    <property type="protein sequence ID" value="SVC89281.1"/>
    <property type="molecule type" value="Genomic_DNA"/>
</dbReference>
<dbReference type="InterPro" id="IPR036388">
    <property type="entry name" value="WH-like_DNA-bd_sf"/>
</dbReference>
<evidence type="ECO:0000313" key="2">
    <source>
        <dbReference type="EMBL" id="SVC89281.1"/>
    </source>
</evidence>
<dbReference type="InterPro" id="IPR000944">
    <property type="entry name" value="Tscrpt_reg_Rrf2"/>
</dbReference>
<evidence type="ECO:0000256" key="1">
    <source>
        <dbReference type="ARBA" id="ARBA00023125"/>
    </source>
</evidence>
<dbReference type="GO" id="GO:0003677">
    <property type="term" value="F:DNA binding"/>
    <property type="evidence" value="ECO:0007669"/>
    <property type="project" value="UniProtKB-KW"/>
</dbReference>
<evidence type="ECO:0008006" key="3">
    <source>
        <dbReference type="Google" id="ProtNLM"/>
    </source>
</evidence>
<dbReference type="SUPFAM" id="SSF46785">
    <property type="entry name" value="Winged helix' DNA-binding domain"/>
    <property type="match status" value="1"/>
</dbReference>
<reference evidence="2" key="1">
    <citation type="submission" date="2018-05" db="EMBL/GenBank/DDBJ databases">
        <authorList>
            <person name="Lanie J.A."/>
            <person name="Ng W.-L."/>
            <person name="Kazmierczak K.M."/>
            <person name="Andrzejewski T.M."/>
            <person name="Davidsen T.M."/>
            <person name="Wayne K.J."/>
            <person name="Tettelin H."/>
            <person name="Glass J.I."/>
            <person name="Rusch D."/>
            <person name="Podicherti R."/>
            <person name="Tsui H.-C.T."/>
            <person name="Winkler M.E."/>
        </authorList>
    </citation>
    <scope>NUCLEOTIDE SEQUENCE</scope>
</reference>
<dbReference type="NCBIfam" id="TIGR00738">
    <property type="entry name" value="rrf2_super"/>
    <property type="match status" value="1"/>
</dbReference>
<dbReference type="GO" id="GO:0003700">
    <property type="term" value="F:DNA-binding transcription factor activity"/>
    <property type="evidence" value="ECO:0007669"/>
    <property type="project" value="TreeGrafter"/>
</dbReference>
<dbReference type="InterPro" id="IPR036390">
    <property type="entry name" value="WH_DNA-bd_sf"/>
</dbReference>
<dbReference type="GO" id="GO:0005829">
    <property type="term" value="C:cytosol"/>
    <property type="evidence" value="ECO:0007669"/>
    <property type="project" value="TreeGrafter"/>
</dbReference>
<gene>
    <name evidence="2" type="ORF">METZ01_LOCUS342135</name>
</gene>
<dbReference type="AlphaFoldDB" id="A0A382QY78"/>
<organism evidence="2">
    <name type="scientific">marine metagenome</name>
    <dbReference type="NCBI Taxonomy" id="408172"/>
    <lineage>
        <taxon>unclassified sequences</taxon>
        <taxon>metagenomes</taxon>
        <taxon>ecological metagenomes</taxon>
    </lineage>
</organism>
<proteinExistence type="predicted"/>
<dbReference type="Pfam" id="PF02082">
    <property type="entry name" value="Rrf2"/>
    <property type="match status" value="1"/>
</dbReference>
<dbReference type="PROSITE" id="PS51197">
    <property type="entry name" value="HTH_RRF2_2"/>
    <property type="match status" value="1"/>
</dbReference>
<dbReference type="Gene3D" id="1.10.10.10">
    <property type="entry name" value="Winged helix-like DNA-binding domain superfamily/Winged helix DNA-binding domain"/>
    <property type="match status" value="1"/>
</dbReference>